<feature type="non-terminal residue" evidence="1">
    <location>
        <position position="83"/>
    </location>
</feature>
<dbReference type="Proteomes" id="UP001054945">
    <property type="component" value="Unassembled WGS sequence"/>
</dbReference>
<protein>
    <submittedName>
        <fullName evidence="1">Uncharacterized protein</fullName>
    </submittedName>
</protein>
<evidence type="ECO:0000313" key="1">
    <source>
        <dbReference type="EMBL" id="GIY92362.1"/>
    </source>
</evidence>
<sequence length="83" mass="8859">MKTEVFMGGTPGMGDKTNIHAEPKAVEDPVTILLLDTPQNTPVGTPGSDNHISSEMCTLNADRTVEALVFIVTPRKCICGSMQ</sequence>
<dbReference type="EMBL" id="BPLR01017527">
    <property type="protein sequence ID" value="GIY92362.1"/>
    <property type="molecule type" value="Genomic_DNA"/>
</dbReference>
<organism evidence="1 2">
    <name type="scientific">Caerostris extrusa</name>
    <name type="common">Bark spider</name>
    <name type="synonym">Caerostris bankana</name>
    <dbReference type="NCBI Taxonomy" id="172846"/>
    <lineage>
        <taxon>Eukaryota</taxon>
        <taxon>Metazoa</taxon>
        <taxon>Ecdysozoa</taxon>
        <taxon>Arthropoda</taxon>
        <taxon>Chelicerata</taxon>
        <taxon>Arachnida</taxon>
        <taxon>Araneae</taxon>
        <taxon>Araneomorphae</taxon>
        <taxon>Entelegynae</taxon>
        <taxon>Araneoidea</taxon>
        <taxon>Araneidae</taxon>
        <taxon>Caerostris</taxon>
    </lineage>
</organism>
<proteinExistence type="predicted"/>
<name>A0AAV4XB21_CAEEX</name>
<gene>
    <name evidence="1" type="primary">Mknk1</name>
    <name evidence="1" type="ORF">CEXT_790931</name>
</gene>
<reference evidence="1 2" key="1">
    <citation type="submission" date="2021-06" db="EMBL/GenBank/DDBJ databases">
        <title>Caerostris extrusa draft genome.</title>
        <authorList>
            <person name="Kono N."/>
            <person name="Arakawa K."/>
        </authorList>
    </citation>
    <scope>NUCLEOTIDE SEQUENCE [LARGE SCALE GENOMIC DNA]</scope>
</reference>
<accession>A0AAV4XB21</accession>
<evidence type="ECO:0000313" key="2">
    <source>
        <dbReference type="Proteomes" id="UP001054945"/>
    </source>
</evidence>
<dbReference type="AlphaFoldDB" id="A0AAV4XB21"/>
<comment type="caution">
    <text evidence="1">The sequence shown here is derived from an EMBL/GenBank/DDBJ whole genome shotgun (WGS) entry which is preliminary data.</text>
</comment>
<keyword evidence="2" id="KW-1185">Reference proteome</keyword>